<evidence type="ECO:0000313" key="2">
    <source>
        <dbReference type="EMBL" id="VDN61313.1"/>
    </source>
</evidence>
<accession>A0A653AY49</accession>
<reference evidence="2" key="1">
    <citation type="submission" date="2018-11" db="EMBL/GenBank/DDBJ databases">
        <authorList>
            <consortium name="Genoscope - CEA"/>
            <person name="William W."/>
        </authorList>
    </citation>
    <scope>NUCLEOTIDE SEQUENCE [LARGE SCALE GENOMIC DNA]</scope>
    <source>
        <strain evidence="2">T9AD</strain>
    </source>
</reference>
<feature type="compositionally biased region" description="Basic residues" evidence="1">
    <location>
        <begin position="101"/>
        <end position="118"/>
    </location>
</feature>
<proteinExistence type="predicted"/>
<evidence type="ECO:0000256" key="1">
    <source>
        <dbReference type="SAM" id="MobiDB-lite"/>
    </source>
</evidence>
<sequence>MLESSWKAVLINDLLSGYGWIDRFPIATARLDGVAAPAGAAPRIERMLDVSTSSASTTARQSAGLKAVPARVVAERQVRAAGKVFVTKPATSGNWPAGRPRPSHSPRSRRKAATRPMA</sequence>
<name>A0A653AY49_ECTOL</name>
<gene>
    <name evidence="2" type="ORF">POT9AD_0322</name>
</gene>
<feature type="region of interest" description="Disordered" evidence="1">
    <location>
        <begin position="88"/>
        <end position="118"/>
    </location>
</feature>
<organism evidence="2">
    <name type="scientific">Ectopseudomonas oleovorans</name>
    <name type="common">Pseudomonas oleovorans</name>
    <dbReference type="NCBI Taxonomy" id="301"/>
    <lineage>
        <taxon>Bacteria</taxon>
        <taxon>Pseudomonadati</taxon>
        <taxon>Pseudomonadota</taxon>
        <taxon>Gammaproteobacteria</taxon>
        <taxon>Pseudomonadales</taxon>
        <taxon>Pseudomonadaceae</taxon>
        <taxon>Ectopseudomonas</taxon>
    </lineage>
</organism>
<dbReference type="EMBL" id="LR130779">
    <property type="protein sequence ID" value="VDN61313.1"/>
    <property type="molecule type" value="Genomic_DNA"/>
</dbReference>
<protein>
    <submittedName>
        <fullName evidence="2">Uncharacterized protein</fullName>
    </submittedName>
</protein>
<dbReference type="AlphaFoldDB" id="A0A653AY49"/>